<protein>
    <submittedName>
        <fullName evidence="1">Uncharacterized protein</fullName>
    </submittedName>
</protein>
<dbReference type="AlphaFoldDB" id="X1E5R4"/>
<dbReference type="InterPro" id="IPR039065">
    <property type="entry name" value="AcoX-like"/>
</dbReference>
<dbReference type="PANTHER" id="PTHR40697">
    <property type="entry name" value="ACETOIN CATABOLISM PROTEIN X"/>
    <property type="match status" value="1"/>
</dbReference>
<feature type="non-terminal residue" evidence="1">
    <location>
        <position position="88"/>
    </location>
</feature>
<comment type="caution">
    <text evidence="1">The sequence shown here is derived from an EMBL/GenBank/DDBJ whole genome shotgun (WGS) entry which is preliminary data.</text>
</comment>
<proteinExistence type="predicted"/>
<dbReference type="PANTHER" id="PTHR40697:SF2">
    <property type="entry name" value="ATP-NAD KINASE-RELATED"/>
    <property type="match status" value="1"/>
</dbReference>
<name>X1E5R4_9ZZZZ</name>
<organism evidence="1">
    <name type="scientific">marine sediment metagenome</name>
    <dbReference type="NCBI Taxonomy" id="412755"/>
    <lineage>
        <taxon>unclassified sequences</taxon>
        <taxon>metagenomes</taxon>
        <taxon>ecological metagenomes</taxon>
    </lineage>
</organism>
<gene>
    <name evidence="1" type="ORF">S01H4_56711</name>
</gene>
<accession>X1E5R4</accession>
<dbReference type="Pfam" id="PF20143">
    <property type="entry name" value="NAD_kinase_C"/>
    <property type="match status" value="1"/>
</dbReference>
<dbReference type="EMBL" id="BART01032890">
    <property type="protein sequence ID" value="GAH15745.1"/>
    <property type="molecule type" value="Genomic_DNA"/>
</dbReference>
<evidence type="ECO:0000313" key="1">
    <source>
        <dbReference type="EMBL" id="GAH15745.1"/>
    </source>
</evidence>
<reference evidence="1" key="1">
    <citation type="journal article" date="2014" name="Front. Microbiol.">
        <title>High frequency of phylogenetically diverse reductive dehalogenase-homologous genes in deep subseafloor sedimentary metagenomes.</title>
        <authorList>
            <person name="Kawai M."/>
            <person name="Futagami T."/>
            <person name="Toyoda A."/>
            <person name="Takaki Y."/>
            <person name="Nishi S."/>
            <person name="Hori S."/>
            <person name="Arai W."/>
            <person name="Tsubouchi T."/>
            <person name="Morono Y."/>
            <person name="Uchiyama I."/>
            <person name="Ito T."/>
            <person name="Fujiyama A."/>
            <person name="Inagaki F."/>
            <person name="Takami H."/>
        </authorList>
    </citation>
    <scope>NUCLEOTIDE SEQUENCE</scope>
    <source>
        <strain evidence="1">Expedition CK06-06</strain>
    </source>
</reference>
<sequence>MEGVVALDVNEKQLLNLIPDQVVKIIVTPIGGQGFLFGRGNQPISPEVIMRVGRENIHVICTPDKLHSFAGRPLLVDTGDAKVDQLLN</sequence>